<reference evidence="1" key="1">
    <citation type="submission" date="2020-11" db="EMBL/GenBank/DDBJ databases">
        <title>Nocardia NEAU-351.nov., a novel actinomycete isolated from the cow dung.</title>
        <authorList>
            <person name="Zhang X."/>
        </authorList>
    </citation>
    <scope>NUCLEOTIDE SEQUENCE</scope>
    <source>
        <strain evidence="1">NEAU-351</strain>
    </source>
</reference>
<dbReference type="EMBL" id="JADMLG010000003">
    <property type="protein sequence ID" value="MBH0776403.1"/>
    <property type="molecule type" value="Genomic_DNA"/>
</dbReference>
<protein>
    <recommendedName>
        <fullName evidence="3">Immunity protein 8 of polymorphic toxin system</fullName>
    </recommendedName>
</protein>
<evidence type="ECO:0000313" key="1">
    <source>
        <dbReference type="EMBL" id="MBH0776403.1"/>
    </source>
</evidence>
<evidence type="ECO:0008006" key="3">
    <source>
        <dbReference type="Google" id="ProtNLM"/>
    </source>
</evidence>
<evidence type="ECO:0000313" key="2">
    <source>
        <dbReference type="Proteomes" id="UP000655751"/>
    </source>
</evidence>
<organism evidence="1 2">
    <name type="scientific">Nocardia bovistercoris</name>
    <dbReference type="NCBI Taxonomy" id="2785916"/>
    <lineage>
        <taxon>Bacteria</taxon>
        <taxon>Bacillati</taxon>
        <taxon>Actinomycetota</taxon>
        <taxon>Actinomycetes</taxon>
        <taxon>Mycobacteriales</taxon>
        <taxon>Nocardiaceae</taxon>
        <taxon>Nocardia</taxon>
    </lineage>
</organism>
<dbReference type="RefSeq" id="WP_196148745.1">
    <property type="nucleotide sequence ID" value="NZ_JADMLG010000003.1"/>
</dbReference>
<dbReference type="InterPro" id="IPR028964">
    <property type="entry name" value="Imm8"/>
</dbReference>
<dbReference type="Pfam" id="PF15586">
    <property type="entry name" value="Imm8"/>
    <property type="match status" value="1"/>
</dbReference>
<comment type="caution">
    <text evidence="1">The sequence shown here is derived from an EMBL/GenBank/DDBJ whole genome shotgun (WGS) entry which is preliminary data.</text>
</comment>
<sequence length="117" mass="13411">MRLVLHGVESGKYPNLRTHIPDDPEVFDDFVQVLIGRKPGKGGDGFTLRVATPAGLAASGEPELIAQSPLLVIRRFDYDTLWSWLERTVAACEAPTWDESVERLRRHFRWEFDYARK</sequence>
<dbReference type="AlphaFoldDB" id="A0A931IAR1"/>
<keyword evidence="2" id="KW-1185">Reference proteome</keyword>
<accession>A0A931IAR1</accession>
<name>A0A931IAR1_9NOCA</name>
<proteinExistence type="predicted"/>
<gene>
    <name evidence="1" type="ORF">IT779_08910</name>
</gene>
<dbReference type="Proteomes" id="UP000655751">
    <property type="component" value="Unassembled WGS sequence"/>
</dbReference>